<reference evidence="7" key="1">
    <citation type="submission" date="2017-03" db="EMBL/GenBank/DDBJ databases">
        <title>Phytopthora megakarya and P. palmivora, two closely related causual agents of cacao black pod achieved similar genome size and gene model numbers by different mechanisms.</title>
        <authorList>
            <person name="Ali S."/>
            <person name="Shao J."/>
            <person name="Larry D.J."/>
            <person name="Kronmiller B."/>
            <person name="Shen D."/>
            <person name="Strem M.D."/>
            <person name="Melnick R.L."/>
            <person name="Guiltinan M.J."/>
            <person name="Tyler B.M."/>
            <person name="Meinhardt L.W."/>
            <person name="Bailey B.A."/>
        </authorList>
    </citation>
    <scope>NUCLEOTIDE SEQUENCE [LARGE SCALE GENOMIC DNA]</scope>
    <source>
        <strain evidence="7">zdho120</strain>
    </source>
</reference>
<name>A0A225W577_9STRA</name>
<evidence type="ECO:0000256" key="2">
    <source>
        <dbReference type="ARBA" id="ARBA00010400"/>
    </source>
</evidence>
<dbReference type="Pfam" id="PF16810">
    <property type="entry name" value="RXLR"/>
    <property type="match status" value="1"/>
</dbReference>
<keyword evidence="3 5" id="KW-0964">Secreted</keyword>
<dbReference type="AlphaFoldDB" id="A0A225W577"/>
<comment type="caution">
    <text evidence="6">The sequence shown here is derived from an EMBL/GenBank/DDBJ whole genome shotgun (WGS) entry which is preliminary data.</text>
</comment>
<organism evidence="6 7">
    <name type="scientific">Phytophthora megakarya</name>
    <dbReference type="NCBI Taxonomy" id="4795"/>
    <lineage>
        <taxon>Eukaryota</taxon>
        <taxon>Sar</taxon>
        <taxon>Stramenopiles</taxon>
        <taxon>Oomycota</taxon>
        <taxon>Peronosporomycetes</taxon>
        <taxon>Peronosporales</taxon>
        <taxon>Peronosporaceae</taxon>
        <taxon>Phytophthora</taxon>
    </lineage>
</organism>
<accession>A0A225W577</accession>
<proteinExistence type="inferred from homology"/>
<dbReference type="Proteomes" id="UP000198211">
    <property type="component" value="Unassembled WGS sequence"/>
</dbReference>
<dbReference type="EMBL" id="NBNE01001734">
    <property type="protein sequence ID" value="OWZ12856.1"/>
    <property type="molecule type" value="Genomic_DNA"/>
</dbReference>
<sequence length="88" mass="10494">MLTGEDKRFLRSHENLDGDSKLRKHEDGEREYNLLGALKLQRAQKDNIYRFKLFGRWKRHGLSASDVEKHVPEGLYDAYVVFRRMNDK</sequence>
<comment type="function">
    <text evidence="5">Effector that suppresses plant defense responses during pathogen infection.</text>
</comment>
<evidence type="ECO:0000313" key="6">
    <source>
        <dbReference type="EMBL" id="OWZ12856.1"/>
    </source>
</evidence>
<comment type="subcellular location">
    <subcellularLocation>
        <location evidence="1 5">Secreted</location>
    </subcellularLocation>
</comment>
<gene>
    <name evidence="6" type="ORF">PHMEG_00013915</name>
</gene>
<protein>
    <recommendedName>
        <fullName evidence="5">RxLR effector protein</fullName>
    </recommendedName>
</protein>
<evidence type="ECO:0000256" key="3">
    <source>
        <dbReference type="ARBA" id="ARBA00022525"/>
    </source>
</evidence>
<dbReference type="GO" id="GO:0005576">
    <property type="term" value="C:extracellular region"/>
    <property type="evidence" value="ECO:0007669"/>
    <property type="project" value="UniProtKB-SubCell"/>
</dbReference>
<keyword evidence="4" id="KW-0732">Signal</keyword>
<evidence type="ECO:0000256" key="1">
    <source>
        <dbReference type="ARBA" id="ARBA00004613"/>
    </source>
</evidence>
<evidence type="ECO:0000256" key="4">
    <source>
        <dbReference type="ARBA" id="ARBA00022729"/>
    </source>
</evidence>
<dbReference type="InterPro" id="IPR031825">
    <property type="entry name" value="RXLR"/>
</dbReference>
<keyword evidence="7" id="KW-1185">Reference proteome</keyword>
<dbReference type="OrthoDB" id="125806at2759"/>
<comment type="similarity">
    <text evidence="2 5">Belongs to the RxLR effector family.</text>
</comment>
<comment type="domain">
    <text evidence="5">The RxLR-dEER motif acts to carry the protein into the host cell cytoplasm through binding to cell surface phosphatidylinositol-3-phosphate.</text>
</comment>
<evidence type="ECO:0000256" key="5">
    <source>
        <dbReference type="RuleBase" id="RU367124"/>
    </source>
</evidence>
<evidence type="ECO:0000313" key="7">
    <source>
        <dbReference type="Proteomes" id="UP000198211"/>
    </source>
</evidence>